<dbReference type="OrthoDB" id="599464at2"/>
<reference evidence="2 3" key="1">
    <citation type="submission" date="2017-10" db="EMBL/GenBank/DDBJ databases">
        <title>The draft genome sequence of Lewinella nigricans NBRC 102662.</title>
        <authorList>
            <person name="Wang K."/>
        </authorList>
    </citation>
    <scope>NUCLEOTIDE SEQUENCE [LARGE SCALE GENOMIC DNA]</scope>
    <source>
        <strain evidence="2 3">NBRC 102662</strain>
    </source>
</reference>
<keyword evidence="3" id="KW-1185">Reference proteome</keyword>
<comment type="caution">
    <text evidence="2">The sequence shown here is derived from an EMBL/GenBank/DDBJ whole genome shotgun (WGS) entry which is preliminary data.</text>
</comment>
<dbReference type="EMBL" id="PDUD01000060">
    <property type="protein sequence ID" value="PHN01218.1"/>
    <property type="molecule type" value="Genomic_DNA"/>
</dbReference>
<dbReference type="Proteomes" id="UP000223913">
    <property type="component" value="Unassembled WGS sequence"/>
</dbReference>
<evidence type="ECO:0000313" key="2">
    <source>
        <dbReference type="EMBL" id="PHN01218.1"/>
    </source>
</evidence>
<accession>A0A2D0MYK8</accession>
<dbReference type="Pfam" id="PF18962">
    <property type="entry name" value="Por_Secre_tail"/>
    <property type="match status" value="1"/>
</dbReference>
<protein>
    <recommendedName>
        <fullName evidence="1">Secretion system C-terminal sorting domain-containing protein</fullName>
    </recommendedName>
</protein>
<evidence type="ECO:0000313" key="3">
    <source>
        <dbReference type="Proteomes" id="UP000223913"/>
    </source>
</evidence>
<sequence>MMLSRHQAQTRSSRMQHYAYRYSRMLGLLFYCLLAALPSGFGQEEPDELVPCTIETCPPSVKVSCGELLDPTALGEPELIGDDCEEATVTYSDALGGGACSQTIVIVRTWTVTDTAGNATTCKQSIEIVDESDPVIVDLPDDSIDGCATEWPTLKTTWSDNCADGGEITAEMGPIETSEDDDCIQFRIYTFTITDACGNSATETTKITRDNSTTKPEVKDLPNFTIECGDDWPDLETNWWDDCDGEGKVAGVPGPVKTDGYDLCKEYRIYTFKYVNGCGKYDEETTKVTRLNGSAQPEVKDLPNFTIDCGDDWPELETTWWDDCLGEGKIVGVPGPVMTNSYNPCQEYRTYTFKFTNACGKLDVETTTVTRLNGSAKPEVKDLPDMTIDCGDDWPELKTNWWDDCQGEGKVVGVPGEVKYDGYNPCVEYRIYTFKFTNACGKSDTETTKVTRYNGSAKPEVKDLPDMTIDCGDDWPELKTNWWDDCQGEGKVVGVPGEVKYDGYNPCVEYRIYTFKFTNACGKSDTETTKVTRYNGSAKPEVKDLPDMTIDCGDDWPELKTNWWDDCQGEGKVVGVPGEVKYDGYNPCVEYRIYTFKFTNACGKSDTETTKVTRYNGSSKPEVKDLPDMTIDCGDDWPELKTNWWDDCQGEGKVVGVPGEVKYDGYNPCVEYRIYTFKFTNACGKSDTETTKVTRYNGSSKPEVKDLPDMTIDCGDDWPELKTNWWDDCQGEGKVVGVPGEVKYDGYNPCVEYRIYTFKFSNACGKFDTETTKVTRYNGSAKPEVKDLPDMTIDCGDDWPELKTNWWDDCQGEGKVVGVPGEVKYDGYNPCIEYRIYTFKFTNACGKSDTETTKVTRYNGSAKPEVKDLPDMTIDCGDDWPELKTNWWDDCQGEGKVVGVPGEVKYDGYNPCVEYRIYTFKFTNACGKSDTETTKVTRYNGSAKPEVKDLPDMTIDCGDDWPELKTNWWDDCQGEGKVVGVPGEVKYDGYNPCIEYRIYTFKFTNACGKSDTETTKVTRYNGSAKPEVKDLPDMTIDCGDDWPELKTNWWDDCQGEGKVVGVPGEVKYDGYNPCIEYRIYTFKFTNACGKSDTETTKVTRYNGSAKPEVKDLPDMTIDCGDDWPELKTNWWDDCQGEGKVVGVPGEVKYDGYNPCIEYRIYTFKFTNACGKSDTETTKVTRYNGSAKPEVKDLPDMTIDCGDDWPELKTNWWDDCQGEGKVVGVPGEVKYDGYNPCIEYRIYTFKFTNACGKSDEETTKVTRYNGSAKPEVKDLPDMMIDCGDNWPELKTNWWDDCQGEGQVVGVPGPVQYDGYNPCIEYRIYTFKFTNACGKYDLETTKVTRKDNKAPELPVLGADDLTCYDEIPDLDELMWLIKEGVTDNCDDNPTAEIIKDTGEPTCEYGSFSRTFTVRLCDACGNCKEVDITYSGTCSGMTSYCTTTQGGWGNQGTYLPWNNYDGMASSKDIIAELIATYGNIVIGRQYGGSSLTIQSADCVMALLPGTGKPGRLPSGDKVSKSEEGCAPYGGDALSPDGRLNNSMATQTIALQLNLWYGMKMHGKSIGELRIGDKGLDLKIKDLPSIIKTVDDLLTYANLQLAGAGGSSYNSMYAIAEALTKVNQYFTGCEMTPVYECEGEVPDPDCEDFCTLTQGGWGNAGGKYPWSNDNGKAGTLDIISALMTTYGDILLGDPEGNSLSIQNAQCVIDLLPGGGQPGVLPEGDMVADGGNCKPYGDDKLNNLATQTVALQLNLWYNLALKGINLGGLELDGKCLDIDLGHSMDDHQLLLVQDLLDFANLYLSGQIGSDKSVAGKLTEAIAEINEEFNNCGAAYSVLPETDATAPDQFRVYPNPATDHAELQYEAQEDGTLMVRIMDANGQLIKFREFEVVKGLNYLELITERLSSGMYYIVTQKDKVMLQDRIVIMEK</sequence>
<dbReference type="InterPro" id="IPR026444">
    <property type="entry name" value="Secre_tail"/>
</dbReference>
<evidence type="ECO:0000259" key="1">
    <source>
        <dbReference type="Pfam" id="PF18962"/>
    </source>
</evidence>
<gene>
    <name evidence="2" type="ORF">CRP01_38405</name>
</gene>
<organism evidence="2 3">
    <name type="scientific">Flavilitoribacter nigricans (strain ATCC 23147 / DSM 23189 / NBRC 102662 / NCIMB 1420 / SS-2)</name>
    <name type="common">Lewinella nigricans</name>
    <dbReference type="NCBI Taxonomy" id="1122177"/>
    <lineage>
        <taxon>Bacteria</taxon>
        <taxon>Pseudomonadati</taxon>
        <taxon>Bacteroidota</taxon>
        <taxon>Saprospiria</taxon>
        <taxon>Saprospirales</taxon>
        <taxon>Lewinellaceae</taxon>
        <taxon>Flavilitoribacter</taxon>
    </lineage>
</organism>
<proteinExistence type="predicted"/>
<name>A0A2D0MYK8_FLAN2</name>
<feature type="domain" description="Secretion system C-terminal sorting" evidence="1">
    <location>
        <begin position="1846"/>
        <end position="1922"/>
    </location>
</feature>
<dbReference type="NCBIfam" id="TIGR04183">
    <property type="entry name" value="Por_Secre_tail"/>
    <property type="match status" value="1"/>
</dbReference>